<feature type="domain" description="Major facilitator superfamily (MFS) profile" evidence="9">
    <location>
        <begin position="40"/>
        <end position="493"/>
    </location>
</feature>
<comment type="subcellular location">
    <subcellularLocation>
        <location evidence="1">Membrane</location>
        <topology evidence="1">Multi-pass membrane protein</topology>
    </subcellularLocation>
</comment>
<dbReference type="InterPro" id="IPR050360">
    <property type="entry name" value="MFS_Sugar_Transporters"/>
</dbReference>
<accession>A0A175VUW3</accession>
<keyword evidence="6 8" id="KW-0472">Membrane</keyword>
<dbReference type="Gene3D" id="1.20.1250.20">
    <property type="entry name" value="MFS general substrate transporter like domains"/>
    <property type="match status" value="1"/>
</dbReference>
<name>A0A175VUW3_9PEZI</name>
<comment type="similarity">
    <text evidence="2 7">Belongs to the major facilitator superfamily. Sugar transporter (TC 2.A.1.1) family.</text>
</comment>
<evidence type="ECO:0000256" key="6">
    <source>
        <dbReference type="ARBA" id="ARBA00023136"/>
    </source>
</evidence>
<organism evidence="10 11">
    <name type="scientific">Madurella mycetomatis</name>
    <dbReference type="NCBI Taxonomy" id="100816"/>
    <lineage>
        <taxon>Eukaryota</taxon>
        <taxon>Fungi</taxon>
        <taxon>Dikarya</taxon>
        <taxon>Ascomycota</taxon>
        <taxon>Pezizomycotina</taxon>
        <taxon>Sordariomycetes</taxon>
        <taxon>Sordariomycetidae</taxon>
        <taxon>Sordariales</taxon>
        <taxon>Sordariales incertae sedis</taxon>
        <taxon>Madurella</taxon>
    </lineage>
</organism>
<dbReference type="NCBIfam" id="TIGR00879">
    <property type="entry name" value="SP"/>
    <property type="match status" value="1"/>
</dbReference>
<feature type="transmembrane region" description="Helical" evidence="8">
    <location>
        <begin position="179"/>
        <end position="201"/>
    </location>
</feature>
<feature type="transmembrane region" description="Helical" evidence="8">
    <location>
        <begin position="37"/>
        <end position="53"/>
    </location>
</feature>
<dbReference type="OrthoDB" id="6133115at2759"/>
<dbReference type="InterPro" id="IPR005829">
    <property type="entry name" value="Sugar_transporter_CS"/>
</dbReference>
<dbReference type="InterPro" id="IPR003663">
    <property type="entry name" value="Sugar/inositol_transpt"/>
</dbReference>
<evidence type="ECO:0000259" key="9">
    <source>
        <dbReference type="PROSITE" id="PS50850"/>
    </source>
</evidence>
<evidence type="ECO:0000256" key="7">
    <source>
        <dbReference type="RuleBase" id="RU003346"/>
    </source>
</evidence>
<dbReference type="SUPFAM" id="SSF103473">
    <property type="entry name" value="MFS general substrate transporter"/>
    <property type="match status" value="1"/>
</dbReference>
<dbReference type="EMBL" id="LCTW02000298">
    <property type="protein sequence ID" value="KXX75045.1"/>
    <property type="molecule type" value="Genomic_DNA"/>
</dbReference>
<keyword evidence="11" id="KW-1185">Reference proteome</keyword>
<evidence type="ECO:0000256" key="4">
    <source>
        <dbReference type="ARBA" id="ARBA00022692"/>
    </source>
</evidence>
<feature type="transmembrane region" description="Helical" evidence="8">
    <location>
        <begin position="439"/>
        <end position="456"/>
    </location>
</feature>
<dbReference type="PROSITE" id="PS00216">
    <property type="entry name" value="SUGAR_TRANSPORT_1"/>
    <property type="match status" value="1"/>
</dbReference>
<keyword evidence="4 8" id="KW-0812">Transmembrane</keyword>
<dbReference type="Proteomes" id="UP000078237">
    <property type="component" value="Unassembled WGS sequence"/>
</dbReference>
<evidence type="ECO:0000256" key="5">
    <source>
        <dbReference type="ARBA" id="ARBA00022989"/>
    </source>
</evidence>
<dbReference type="InterPro" id="IPR020846">
    <property type="entry name" value="MFS_dom"/>
</dbReference>
<feature type="transmembrane region" description="Helical" evidence="8">
    <location>
        <begin position="405"/>
        <end position="427"/>
    </location>
</feature>
<dbReference type="InterPro" id="IPR036259">
    <property type="entry name" value="MFS_trans_sf"/>
</dbReference>
<dbReference type="GO" id="GO:0016020">
    <property type="term" value="C:membrane"/>
    <property type="evidence" value="ECO:0007669"/>
    <property type="project" value="UniProtKB-SubCell"/>
</dbReference>
<feature type="transmembrane region" description="Helical" evidence="8">
    <location>
        <begin position="366"/>
        <end position="385"/>
    </location>
</feature>
<sequence>MASRVTKDSASAEFEEVQEAPRFQRVYWTKEPHLRKLYCLSTILMVASATTGYDGMLVNTSQQIDAWNWFFFPEMMENPDISDPALDSKLAILVNMFNIGSITSFFITPYIADHYGRRPAIVLGCLFMVMGGLLTAFCNGYGMYMGGRFMLGFGNSLSQMASPLLLTEICHPQHRGPVTAIYNCLWNAGALLVSCIAWGTANIQNDWSWRSITFLQIVPSLVQLGGIWWIPESPRYLINKDRNEEALLILSKWHAGGNLNNATVQFEFREIKETIRIQKETERATSYRDFFRTRGNRWRLTIIVSLGVISQYSGNALFSNYMNTIYKGAGIVDQNQKLAMSTGKTILDLIVTIAAALNIDRFGRRPLFLLSMCGMVVSFACWTAMGAIYEYSGEQNASLGYTQLVFIWVFGIFYDIGFSGLLVAYALEILPFHLRAKGMMIMNITVQAILALSNQTNKLAWERLPYHWNFMLFYTIWDLCELVFVWFFYVETKGPTLEEIARIFDGDGAIAHIDMHEVQKDIYRNADFDEDRLPGRAL</sequence>
<proteinExistence type="inferred from homology"/>
<dbReference type="GO" id="GO:0005351">
    <property type="term" value="F:carbohydrate:proton symporter activity"/>
    <property type="evidence" value="ECO:0007669"/>
    <property type="project" value="TreeGrafter"/>
</dbReference>
<keyword evidence="3 7" id="KW-0813">Transport</keyword>
<feature type="transmembrane region" description="Helical" evidence="8">
    <location>
        <begin position="120"/>
        <end position="143"/>
    </location>
</feature>
<dbReference type="PANTHER" id="PTHR48022">
    <property type="entry name" value="PLASTIDIC GLUCOSE TRANSPORTER 4"/>
    <property type="match status" value="1"/>
</dbReference>
<comment type="caution">
    <text evidence="10">The sequence shown here is derived from an EMBL/GenBank/DDBJ whole genome shotgun (WGS) entry which is preliminary data.</text>
</comment>
<feature type="transmembrane region" description="Helical" evidence="8">
    <location>
        <begin position="468"/>
        <end position="489"/>
    </location>
</feature>
<evidence type="ECO:0000256" key="2">
    <source>
        <dbReference type="ARBA" id="ARBA00010992"/>
    </source>
</evidence>
<dbReference type="InterPro" id="IPR005828">
    <property type="entry name" value="MFS_sugar_transport-like"/>
</dbReference>
<dbReference type="Pfam" id="PF00083">
    <property type="entry name" value="Sugar_tr"/>
    <property type="match status" value="1"/>
</dbReference>
<evidence type="ECO:0000313" key="11">
    <source>
        <dbReference type="Proteomes" id="UP000078237"/>
    </source>
</evidence>
<dbReference type="PROSITE" id="PS50850">
    <property type="entry name" value="MFS"/>
    <property type="match status" value="1"/>
</dbReference>
<reference evidence="10 11" key="1">
    <citation type="journal article" date="2016" name="Genome Announc.">
        <title>Genome Sequence of Madurella mycetomatis mm55, Isolated from a Human Mycetoma Case in Sudan.</title>
        <authorList>
            <person name="Smit S."/>
            <person name="Derks M.F."/>
            <person name="Bervoets S."/>
            <person name="Fahal A."/>
            <person name="van Leeuwen W."/>
            <person name="van Belkum A."/>
            <person name="van de Sande W.W."/>
        </authorList>
    </citation>
    <scope>NUCLEOTIDE SEQUENCE [LARGE SCALE GENOMIC DNA]</scope>
    <source>
        <strain evidence="11">mm55</strain>
    </source>
</reference>
<feature type="transmembrane region" description="Helical" evidence="8">
    <location>
        <begin position="90"/>
        <end position="108"/>
    </location>
</feature>
<dbReference type="PANTHER" id="PTHR48022:SF66">
    <property type="entry name" value="MFS HEXOSE TRANSPORTER"/>
    <property type="match status" value="1"/>
</dbReference>
<dbReference type="FunFam" id="1.20.1250.20:FF:000117">
    <property type="entry name" value="MFS hexose transporter"/>
    <property type="match status" value="1"/>
</dbReference>
<evidence type="ECO:0000313" key="10">
    <source>
        <dbReference type="EMBL" id="KXX75045.1"/>
    </source>
</evidence>
<evidence type="ECO:0000256" key="8">
    <source>
        <dbReference type="SAM" id="Phobius"/>
    </source>
</evidence>
<dbReference type="AlphaFoldDB" id="A0A175VUW3"/>
<evidence type="ECO:0000256" key="3">
    <source>
        <dbReference type="ARBA" id="ARBA00022448"/>
    </source>
</evidence>
<feature type="transmembrane region" description="Helical" evidence="8">
    <location>
        <begin position="298"/>
        <end position="318"/>
    </location>
</feature>
<evidence type="ECO:0000256" key="1">
    <source>
        <dbReference type="ARBA" id="ARBA00004141"/>
    </source>
</evidence>
<dbReference type="VEuPathDB" id="FungiDB:MMYC01_207767"/>
<protein>
    <submittedName>
        <fullName evidence="10">Lactose permease</fullName>
    </submittedName>
</protein>
<keyword evidence="5 8" id="KW-1133">Transmembrane helix</keyword>
<feature type="transmembrane region" description="Helical" evidence="8">
    <location>
        <begin position="207"/>
        <end position="230"/>
    </location>
</feature>
<gene>
    <name evidence="10" type="ORF">MMYC01_207767</name>
</gene>